<dbReference type="AlphaFoldDB" id="A0A9Q4JF38"/>
<dbReference type="InterPro" id="IPR008979">
    <property type="entry name" value="Galactose-bd-like_sf"/>
</dbReference>
<name>A0A9Q4JF38_BACFG</name>
<dbReference type="EMBL" id="JAPTZU010000008">
    <property type="protein sequence ID" value="MCZ2688710.1"/>
    <property type="molecule type" value="Genomic_DNA"/>
</dbReference>
<dbReference type="InterPro" id="IPR038765">
    <property type="entry name" value="Papain-like_cys_pep_sf"/>
</dbReference>
<accession>A0A9Q4JF38</accession>
<proteinExistence type="predicted"/>
<dbReference type="PANTHER" id="PTHR35532">
    <property type="entry name" value="SIMILAR TO POLYHYDROXYALKANOATE DEPOLYMERASE"/>
    <property type="match status" value="1"/>
</dbReference>
<comment type="caution">
    <text evidence="1">The sequence shown here is derived from an EMBL/GenBank/DDBJ whole genome shotgun (WGS) entry which is preliminary data.</text>
</comment>
<dbReference type="PANTHER" id="PTHR35532:SF5">
    <property type="entry name" value="CARBOHYDRATE-BINDING DOMAIN-CONTAINING PROTEIN"/>
    <property type="match status" value="1"/>
</dbReference>
<organism evidence="1 2">
    <name type="scientific">Bacteroides fragilis</name>
    <dbReference type="NCBI Taxonomy" id="817"/>
    <lineage>
        <taxon>Bacteria</taxon>
        <taxon>Pseudomonadati</taxon>
        <taxon>Bacteroidota</taxon>
        <taxon>Bacteroidia</taxon>
        <taxon>Bacteroidales</taxon>
        <taxon>Bacteroidaceae</taxon>
        <taxon>Bacteroides</taxon>
    </lineage>
</organism>
<reference evidence="1" key="1">
    <citation type="submission" date="2022-12" db="EMBL/GenBank/DDBJ databases">
        <title>Development of a Multilocus Sequence Typing Scheme for Bacteroides fragilis Based on Whole Genome Sequencing Data and Clinical Application.</title>
        <authorList>
            <person name="Nielsen F.D."/>
            <person name="Justesen U.S."/>
        </authorList>
    </citation>
    <scope>NUCLEOTIDE SEQUENCE</scope>
    <source>
        <strain evidence="1">BF_AM_ODE_DK_2015_4</strain>
    </source>
</reference>
<evidence type="ECO:0000313" key="2">
    <source>
        <dbReference type="Proteomes" id="UP001079672"/>
    </source>
</evidence>
<sequence length="594" mass="68200">MKIRSIFFLVGNMADKYSLIPTNEQDPFHSIILNKHIKETEDARLPGKSRIGMALDSLYKSGVNAPKPQSIRDIEVVTGDFLIKNVEAAFTIWQRSKKLTKCSFDDFCEYILPYRIENEPLSDWREQAYHKYSCLLDSIDDPIELAKAVIRVSGLKYNDGMNKYPFLPTFSELDHLHWGSCKHLATYLALSLRSIGIPSTVDVIPAWANRSGGHSWNATMNKDGLFEDVGFNKEGDNIVLHKIAKIYRTVYSTDKSDARHLNPLWKDITKEYAMPVSNLVLSEPESLSKDEMQSLCIFNNKDWQPIAISTEINKKKITFRNVGRGILFGDNKIAGYDNEGKGIIYLPASIHNGTLNAFTAPVILQENGDIHSLSPNHSTLRSISLDRKYPNYRRMAIYTEKMEGSCFEVSKRSNFSIKKRIYTITETPKHSISEIKLQPPITCRYIRYMPTEHSSVNISELQCYSHDGKLSGVPFASDKNRSLEELANICDGNIDTFYNDEHPNAYIGIDFGKEVEIDRIIYSPRTDGNDVIPGEEYELFYWENRWVSLGRKKADGFRLQYDSVPDNSLLWLHNRTKGVEERIFTYMNNEQIWW</sequence>
<protein>
    <submittedName>
        <fullName evidence="1">Discoidin domain-containing protein</fullName>
    </submittedName>
</protein>
<dbReference type="Gene3D" id="2.60.120.260">
    <property type="entry name" value="Galactose-binding domain-like"/>
    <property type="match status" value="2"/>
</dbReference>
<gene>
    <name evidence="1" type="ORF">O1433_14515</name>
</gene>
<dbReference type="Proteomes" id="UP001079672">
    <property type="component" value="Unassembled WGS sequence"/>
</dbReference>
<dbReference type="SUPFAM" id="SSF54001">
    <property type="entry name" value="Cysteine proteinases"/>
    <property type="match status" value="1"/>
</dbReference>
<dbReference type="SUPFAM" id="SSF49785">
    <property type="entry name" value="Galactose-binding domain-like"/>
    <property type="match status" value="1"/>
</dbReference>
<evidence type="ECO:0000313" key="1">
    <source>
        <dbReference type="EMBL" id="MCZ2688710.1"/>
    </source>
</evidence>
<dbReference type="RefSeq" id="WP_269107272.1">
    <property type="nucleotide sequence ID" value="NZ_JAPTZU010000008.1"/>
</dbReference>